<reference evidence="1 2" key="1">
    <citation type="submission" date="2018-06" db="EMBL/GenBank/DDBJ databases">
        <title>Genomic Encyclopedia of Archaeal and Bacterial Type Strains, Phase II (KMG-II): from individual species to whole genera.</title>
        <authorList>
            <person name="Goeker M."/>
        </authorList>
    </citation>
    <scope>NUCLEOTIDE SEQUENCE [LARGE SCALE GENOMIC DNA]</scope>
    <source>
        <strain evidence="1 2">DSM 27372</strain>
    </source>
</reference>
<evidence type="ECO:0000313" key="2">
    <source>
        <dbReference type="Proteomes" id="UP000248198"/>
    </source>
</evidence>
<name>A0A318U902_9SPHI</name>
<proteinExistence type="predicted"/>
<sequence length="59" mass="6526">MLSRWNSGYQANNLSACRADHLAFLLSRLQAVSFVSCHATLQPNMKAVLLSFRCASLPD</sequence>
<dbReference type="AlphaFoldDB" id="A0A318U902"/>
<keyword evidence="2" id="KW-1185">Reference proteome</keyword>
<comment type="caution">
    <text evidence="1">The sequence shown here is derived from an EMBL/GenBank/DDBJ whole genome shotgun (WGS) entry which is preliminary data.</text>
</comment>
<accession>A0A318U902</accession>
<dbReference type="Proteomes" id="UP000248198">
    <property type="component" value="Unassembled WGS sequence"/>
</dbReference>
<protein>
    <submittedName>
        <fullName evidence="1">Uncharacterized protein</fullName>
    </submittedName>
</protein>
<dbReference type="EMBL" id="QKLU01000007">
    <property type="protein sequence ID" value="PYF71434.1"/>
    <property type="molecule type" value="Genomic_DNA"/>
</dbReference>
<organism evidence="1 2">
    <name type="scientific">Pedobacter nutrimenti</name>
    <dbReference type="NCBI Taxonomy" id="1241337"/>
    <lineage>
        <taxon>Bacteria</taxon>
        <taxon>Pseudomonadati</taxon>
        <taxon>Bacteroidota</taxon>
        <taxon>Sphingobacteriia</taxon>
        <taxon>Sphingobacteriales</taxon>
        <taxon>Sphingobacteriaceae</taxon>
        <taxon>Pedobacter</taxon>
    </lineage>
</organism>
<gene>
    <name evidence="1" type="ORF">B0O44_10749</name>
</gene>
<evidence type="ECO:0000313" key="1">
    <source>
        <dbReference type="EMBL" id="PYF71434.1"/>
    </source>
</evidence>